<evidence type="ECO:0000256" key="1">
    <source>
        <dbReference type="ARBA" id="ARBA00004953"/>
    </source>
</evidence>
<accession>A0A1M4X749</accession>
<dbReference type="InterPro" id="IPR006365">
    <property type="entry name" value="Cbl_synth_CobL"/>
</dbReference>
<dbReference type="InterPro" id="IPR014777">
    <property type="entry name" value="4pyrrole_Mease_sub1"/>
</dbReference>
<dbReference type="Proteomes" id="UP000184485">
    <property type="component" value="Unassembled WGS sequence"/>
</dbReference>
<sequence length="407" mass="42443">MSADPALSGPWLSIVGIGEDGANGLSPQAERAISAARFVFGGTRHLALAHDLIRGEAIAWPTPFSITPLLERRGLPCAVLASGDPFLYGVGNLIAKALLPSEYLSMPAPSAFSLAANRLGWPLADATTLSLHGRPLALIRPHLSPGRRLLVLTSDETAPASISALLSAGGFGPSRVTLMEALGGPLERIRTAHAEAFDLKEINPLNLLAIEVVAAADARIVSRVAGLDDALYESDGQITKREIRALTLSALSPRPGQRLWDIGAGSGSVGIEWMLAGASLSAIAIEPRADRAARIRRNAEAFGVPGLAVVEGSAPEALAGLPVPDAIFIGGGASRPGVLDVVMTTLPSSGRLVVNAVTLETERLVLAAHAEQGGSLIRIAIDRALPLAGMTAWEPARPITQWTWVRP</sequence>
<dbReference type="SUPFAM" id="SSF53790">
    <property type="entry name" value="Tetrapyrrole methylase"/>
    <property type="match status" value="1"/>
</dbReference>
<protein>
    <submittedName>
        <fullName evidence="7">Precorrin-6Y C5,15-methyltransferase (Decarboxylating)</fullName>
    </submittedName>
</protein>
<dbReference type="InterPro" id="IPR035996">
    <property type="entry name" value="4pyrrol_Methylase_sf"/>
</dbReference>
<dbReference type="PIRSF" id="PIRSF036428">
    <property type="entry name" value="CobL"/>
    <property type="match status" value="1"/>
</dbReference>
<dbReference type="UniPathway" id="UPA00148"/>
<dbReference type="NCBIfam" id="TIGR02469">
    <property type="entry name" value="CbiT"/>
    <property type="match status" value="1"/>
</dbReference>
<dbReference type="GO" id="GO:0032259">
    <property type="term" value="P:methylation"/>
    <property type="evidence" value="ECO:0007669"/>
    <property type="project" value="UniProtKB-KW"/>
</dbReference>
<dbReference type="EMBL" id="FQUP01000001">
    <property type="protein sequence ID" value="SHE89329.1"/>
    <property type="molecule type" value="Genomic_DNA"/>
</dbReference>
<evidence type="ECO:0000313" key="8">
    <source>
        <dbReference type="Proteomes" id="UP000184485"/>
    </source>
</evidence>
<dbReference type="RefSeq" id="WP_073051769.1">
    <property type="nucleotide sequence ID" value="NZ_FQUP01000001.1"/>
</dbReference>
<keyword evidence="4 7" id="KW-0808">Transferase</keyword>
<dbReference type="Gene3D" id="3.40.50.150">
    <property type="entry name" value="Vaccinia Virus protein VP39"/>
    <property type="match status" value="1"/>
</dbReference>
<dbReference type="Pfam" id="PF00590">
    <property type="entry name" value="TP_methylase"/>
    <property type="match status" value="1"/>
</dbReference>
<dbReference type="InterPro" id="IPR014008">
    <property type="entry name" value="Cbl_synth_MTase_CbiT"/>
</dbReference>
<evidence type="ECO:0000259" key="6">
    <source>
        <dbReference type="Pfam" id="PF00590"/>
    </source>
</evidence>
<comment type="pathway">
    <text evidence="1">Cofactor biosynthesis; adenosylcobalamin biosynthesis.</text>
</comment>
<organism evidence="7 8">
    <name type="scientific">Kaistia soli DSM 19436</name>
    <dbReference type="NCBI Taxonomy" id="1122133"/>
    <lineage>
        <taxon>Bacteria</taxon>
        <taxon>Pseudomonadati</taxon>
        <taxon>Pseudomonadota</taxon>
        <taxon>Alphaproteobacteria</taxon>
        <taxon>Hyphomicrobiales</taxon>
        <taxon>Kaistiaceae</taxon>
        <taxon>Kaistia</taxon>
    </lineage>
</organism>
<dbReference type="InterPro" id="IPR050714">
    <property type="entry name" value="Cobalamin_biosynth_MTase"/>
</dbReference>
<keyword evidence="5" id="KW-0949">S-adenosyl-L-methionine</keyword>
<evidence type="ECO:0000256" key="4">
    <source>
        <dbReference type="ARBA" id="ARBA00022679"/>
    </source>
</evidence>
<evidence type="ECO:0000313" key="7">
    <source>
        <dbReference type="EMBL" id="SHE89329.1"/>
    </source>
</evidence>
<reference evidence="7 8" key="1">
    <citation type="submission" date="2016-11" db="EMBL/GenBank/DDBJ databases">
        <authorList>
            <person name="Jaros S."/>
            <person name="Januszkiewicz K."/>
            <person name="Wedrychowicz H."/>
        </authorList>
    </citation>
    <scope>NUCLEOTIDE SEQUENCE [LARGE SCALE GENOMIC DNA]</scope>
    <source>
        <strain evidence="7 8">DSM 19436</strain>
    </source>
</reference>
<dbReference type="Gene3D" id="3.30.950.10">
    <property type="entry name" value="Methyltransferase, Cobalt-precorrin-4 Transmethylase, Domain 2"/>
    <property type="match status" value="1"/>
</dbReference>
<proteinExistence type="predicted"/>
<dbReference type="GO" id="GO:0009236">
    <property type="term" value="P:cobalamin biosynthetic process"/>
    <property type="evidence" value="ECO:0007669"/>
    <property type="project" value="UniProtKB-UniPathway"/>
</dbReference>
<dbReference type="NCBIfam" id="TIGR02467">
    <property type="entry name" value="CbiE"/>
    <property type="match status" value="1"/>
</dbReference>
<dbReference type="CDD" id="cd11644">
    <property type="entry name" value="Precorrin-6Y-MT"/>
    <property type="match status" value="1"/>
</dbReference>
<dbReference type="PANTHER" id="PTHR43182">
    <property type="entry name" value="COBALT-PRECORRIN-6B C(15)-METHYLTRANSFERASE (DECARBOXYLATING)"/>
    <property type="match status" value="1"/>
</dbReference>
<keyword evidence="8" id="KW-1185">Reference proteome</keyword>
<dbReference type="InterPro" id="IPR000878">
    <property type="entry name" value="4pyrrol_Mease"/>
</dbReference>
<dbReference type="AlphaFoldDB" id="A0A1M4X749"/>
<name>A0A1M4X749_9HYPH</name>
<dbReference type="OrthoDB" id="9787825at2"/>
<dbReference type="PANTHER" id="PTHR43182:SF1">
    <property type="entry name" value="COBALT-PRECORRIN-7 C(5)-METHYLTRANSFERASE"/>
    <property type="match status" value="1"/>
</dbReference>
<dbReference type="SUPFAM" id="SSF53335">
    <property type="entry name" value="S-adenosyl-L-methionine-dependent methyltransferases"/>
    <property type="match status" value="1"/>
</dbReference>
<feature type="domain" description="Tetrapyrrole methylase" evidence="6">
    <location>
        <begin position="12"/>
        <end position="194"/>
    </location>
</feature>
<dbReference type="GO" id="GO:0008276">
    <property type="term" value="F:protein methyltransferase activity"/>
    <property type="evidence" value="ECO:0007669"/>
    <property type="project" value="InterPro"/>
</dbReference>
<dbReference type="STRING" id="1122133.SAMN02745157_1169"/>
<dbReference type="InterPro" id="IPR012818">
    <property type="entry name" value="CbiE"/>
</dbReference>
<evidence type="ECO:0000256" key="5">
    <source>
        <dbReference type="ARBA" id="ARBA00022691"/>
    </source>
</evidence>
<keyword evidence="3 7" id="KW-0489">Methyltransferase</keyword>
<gene>
    <name evidence="7" type="ORF">SAMN02745157_1169</name>
</gene>
<dbReference type="InterPro" id="IPR029063">
    <property type="entry name" value="SAM-dependent_MTases_sf"/>
</dbReference>
<evidence type="ECO:0000256" key="3">
    <source>
        <dbReference type="ARBA" id="ARBA00022603"/>
    </source>
</evidence>
<dbReference type="Gene3D" id="3.40.1010.10">
    <property type="entry name" value="Cobalt-precorrin-4 Transmethylase, Domain 1"/>
    <property type="match status" value="1"/>
</dbReference>
<keyword evidence="2" id="KW-0169">Cobalamin biosynthesis</keyword>
<evidence type="ECO:0000256" key="2">
    <source>
        <dbReference type="ARBA" id="ARBA00022573"/>
    </source>
</evidence>
<dbReference type="InterPro" id="IPR014776">
    <property type="entry name" value="4pyrrole_Mease_sub2"/>
</dbReference>